<dbReference type="Pfam" id="PF03544">
    <property type="entry name" value="TonB_C"/>
    <property type="match status" value="1"/>
</dbReference>
<keyword evidence="7" id="KW-0653">Protein transport</keyword>
<name>A0ABW5Y795_9SPHI</name>
<evidence type="ECO:0000256" key="8">
    <source>
        <dbReference type="ARBA" id="ARBA00022989"/>
    </source>
</evidence>
<dbReference type="PANTHER" id="PTHR33446:SF2">
    <property type="entry name" value="PROTEIN TONB"/>
    <property type="match status" value="1"/>
</dbReference>
<feature type="transmembrane region" description="Helical" evidence="10">
    <location>
        <begin position="123"/>
        <end position="147"/>
    </location>
</feature>
<evidence type="ECO:0000256" key="6">
    <source>
        <dbReference type="ARBA" id="ARBA00022692"/>
    </source>
</evidence>
<comment type="caution">
    <text evidence="12">The sequence shown here is derived from an EMBL/GenBank/DDBJ whole genome shotgun (WGS) entry which is preliminary data.</text>
</comment>
<protein>
    <submittedName>
        <fullName evidence="12">TonB family protein</fullName>
    </submittedName>
</protein>
<sequence length="717" mass="79584">MNWLHYLAEANLYLAVFYLAYCLLLSRETHYQLNRTYLLFSCVAAFALPVLQIGTLKTKVQAIEKPVVYAMPAQAVQETPMQMQLQTVNDYQTSAYAAQPKAPAITAAAPVVKPQLSLFDYLWYAYLAGSAVLLVMLIVRLISLLLLTQGTVSVKHGRYKIVQLPGTNIAFSFFNYLFLGDNAPATNTIITHELVHIRQKHSADVIFLELLKIVNWFNPFVYLLQNSLKTVHEYIADEHTASHENDAYTYASFLVSTAHGVGGSPITHSFFNYNLLKKRITMLNQKRSGNSARLKYLVTAPICAALLCVSTLAFTKSYNFIDLDPVKAVKAFTNKIVHPKPAAQFQQNAGNVIQPVKIETTLPDSNNAAPTFKVITQPAANITNKDKPLPPFVYDGGYTVLAHYLRKNIIYKPAADDKGGMVVVGITLDKDLKVTEPKIEISAGDKLDKLALDAFKNYKGTVNDDAGKYLKIAVYFFTDNYDIFNYKFPNMADPAGAVAITDSPYKAKLTLTGYEFDEAGGDWTWIYLKDGSALYYNKNTITDQDTKVLKDKYGYVFPSNSNGAMGWLPPVDGNKYRWVSMTVNSYLNAPYTKDFYDHVYNELQYPAQAKTDGKTAVVLAKFDLDDKGTISNVGIAKTGGEDFDNAAIDAIKSFNGTINDKAGQHTIAIVFCNAVNGTRPIVSNSFKKDGYVGELARGEEKPIKITVTKVIPVTEQK</sequence>
<dbReference type="InterPro" id="IPR051045">
    <property type="entry name" value="TonB-dependent_transducer"/>
</dbReference>
<dbReference type="Gene3D" id="3.30.1150.10">
    <property type="match status" value="1"/>
</dbReference>
<keyword evidence="5" id="KW-0997">Cell inner membrane</keyword>
<keyword evidence="3" id="KW-0813">Transport</keyword>
<keyword evidence="9 10" id="KW-0472">Membrane</keyword>
<evidence type="ECO:0000256" key="3">
    <source>
        <dbReference type="ARBA" id="ARBA00022448"/>
    </source>
</evidence>
<dbReference type="Pfam" id="PF05569">
    <property type="entry name" value="Peptidase_M56"/>
    <property type="match status" value="1"/>
</dbReference>
<dbReference type="PANTHER" id="PTHR33446">
    <property type="entry name" value="PROTEIN TONB-RELATED"/>
    <property type="match status" value="1"/>
</dbReference>
<feature type="transmembrane region" description="Helical" evidence="10">
    <location>
        <begin position="250"/>
        <end position="273"/>
    </location>
</feature>
<feature type="transmembrane region" description="Helical" evidence="10">
    <location>
        <begin position="6"/>
        <end position="25"/>
    </location>
</feature>
<feature type="transmembrane region" description="Helical" evidence="10">
    <location>
        <begin position="159"/>
        <end position="178"/>
    </location>
</feature>
<dbReference type="EMBL" id="JBHUPD010000001">
    <property type="protein sequence ID" value="MFD2871121.1"/>
    <property type="molecule type" value="Genomic_DNA"/>
</dbReference>
<evidence type="ECO:0000256" key="2">
    <source>
        <dbReference type="ARBA" id="ARBA00006555"/>
    </source>
</evidence>
<dbReference type="RefSeq" id="WP_377181488.1">
    <property type="nucleotide sequence ID" value="NZ_JBHUPD010000001.1"/>
</dbReference>
<keyword evidence="8 10" id="KW-1133">Transmembrane helix</keyword>
<evidence type="ECO:0000256" key="1">
    <source>
        <dbReference type="ARBA" id="ARBA00004383"/>
    </source>
</evidence>
<dbReference type="InterPro" id="IPR037682">
    <property type="entry name" value="TonB_C"/>
</dbReference>
<keyword evidence="4" id="KW-1003">Cell membrane</keyword>
<dbReference type="NCBIfam" id="TIGR01352">
    <property type="entry name" value="tonB_Cterm"/>
    <property type="match status" value="1"/>
</dbReference>
<dbReference type="InterPro" id="IPR008756">
    <property type="entry name" value="Peptidase_M56"/>
</dbReference>
<evidence type="ECO:0000256" key="4">
    <source>
        <dbReference type="ARBA" id="ARBA00022475"/>
    </source>
</evidence>
<feature type="domain" description="TonB C-terminal" evidence="11">
    <location>
        <begin position="590"/>
        <end position="682"/>
    </location>
</feature>
<keyword evidence="13" id="KW-1185">Reference proteome</keyword>
<evidence type="ECO:0000259" key="11">
    <source>
        <dbReference type="PROSITE" id="PS52015"/>
    </source>
</evidence>
<dbReference type="Proteomes" id="UP001597557">
    <property type="component" value="Unassembled WGS sequence"/>
</dbReference>
<keyword evidence="6 10" id="KW-0812">Transmembrane</keyword>
<accession>A0ABW5Y795</accession>
<evidence type="ECO:0000256" key="5">
    <source>
        <dbReference type="ARBA" id="ARBA00022519"/>
    </source>
</evidence>
<reference evidence="13" key="1">
    <citation type="journal article" date="2019" name="Int. J. Syst. Evol. Microbiol.">
        <title>The Global Catalogue of Microorganisms (GCM) 10K type strain sequencing project: providing services to taxonomists for standard genome sequencing and annotation.</title>
        <authorList>
            <consortium name="The Broad Institute Genomics Platform"/>
            <consortium name="The Broad Institute Genome Sequencing Center for Infectious Disease"/>
            <person name="Wu L."/>
            <person name="Ma J."/>
        </authorList>
    </citation>
    <scope>NUCLEOTIDE SEQUENCE [LARGE SCALE GENOMIC DNA]</scope>
    <source>
        <strain evidence="13">KCTC 22437</strain>
    </source>
</reference>
<gene>
    <name evidence="12" type="ORF">ACFS5N_01500</name>
</gene>
<feature type="transmembrane region" description="Helical" evidence="10">
    <location>
        <begin position="37"/>
        <end position="56"/>
    </location>
</feature>
<feature type="transmembrane region" description="Helical" evidence="10">
    <location>
        <begin position="294"/>
        <end position="314"/>
    </location>
</feature>
<evidence type="ECO:0000256" key="7">
    <source>
        <dbReference type="ARBA" id="ARBA00022927"/>
    </source>
</evidence>
<evidence type="ECO:0000256" key="10">
    <source>
        <dbReference type="SAM" id="Phobius"/>
    </source>
</evidence>
<comment type="similarity">
    <text evidence="2">Belongs to the TonB family.</text>
</comment>
<comment type="subcellular location">
    <subcellularLocation>
        <location evidence="1">Cell inner membrane</location>
        <topology evidence="1">Single-pass membrane protein</topology>
        <orientation evidence="1">Periplasmic side</orientation>
    </subcellularLocation>
</comment>
<dbReference type="SUPFAM" id="SSF74653">
    <property type="entry name" value="TolA/TonB C-terminal domain"/>
    <property type="match status" value="2"/>
</dbReference>
<proteinExistence type="inferred from homology"/>
<organism evidence="12 13">
    <name type="scientific">Mucilaginibacter ximonensis</name>
    <dbReference type="NCBI Taxonomy" id="538021"/>
    <lineage>
        <taxon>Bacteria</taxon>
        <taxon>Pseudomonadati</taxon>
        <taxon>Bacteroidota</taxon>
        <taxon>Sphingobacteriia</taxon>
        <taxon>Sphingobacteriales</taxon>
        <taxon>Sphingobacteriaceae</taxon>
        <taxon>Mucilaginibacter</taxon>
    </lineage>
</organism>
<evidence type="ECO:0000313" key="12">
    <source>
        <dbReference type="EMBL" id="MFD2871121.1"/>
    </source>
</evidence>
<evidence type="ECO:0000256" key="9">
    <source>
        <dbReference type="ARBA" id="ARBA00023136"/>
    </source>
</evidence>
<evidence type="ECO:0000313" key="13">
    <source>
        <dbReference type="Proteomes" id="UP001597557"/>
    </source>
</evidence>
<dbReference type="PROSITE" id="PS52015">
    <property type="entry name" value="TONB_CTD"/>
    <property type="match status" value="1"/>
</dbReference>
<dbReference type="InterPro" id="IPR006260">
    <property type="entry name" value="TonB/TolA_C"/>
</dbReference>
<dbReference type="CDD" id="cd07341">
    <property type="entry name" value="M56_BlaR1_MecR1_like"/>
    <property type="match status" value="1"/>
</dbReference>